<evidence type="ECO:0000256" key="1">
    <source>
        <dbReference type="SAM" id="MobiDB-lite"/>
    </source>
</evidence>
<feature type="compositionally biased region" description="Basic and acidic residues" evidence="1">
    <location>
        <begin position="20"/>
        <end position="63"/>
    </location>
</feature>
<dbReference type="RefSeq" id="WP_143372745.1">
    <property type="nucleotide sequence ID" value="NZ_VJVZ01000004.1"/>
</dbReference>
<sequence length="84" mass="9614">MSQLNDNPGQGNRGGQEYGESNHHQSQRDQDSQRHETTPSEEKLKQEHNEEISADEKEDDKFSPGEAEQYNPDCHRLRPGLIVV</sequence>
<gene>
    <name evidence="2" type="ORF">FMM05_07600</name>
</gene>
<dbReference type="OrthoDB" id="1376203at2"/>
<evidence type="ECO:0000313" key="3">
    <source>
        <dbReference type="Proteomes" id="UP000320643"/>
    </source>
</evidence>
<evidence type="ECO:0000313" key="2">
    <source>
        <dbReference type="EMBL" id="TRW25163.1"/>
    </source>
</evidence>
<comment type="caution">
    <text evidence="2">The sequence shown here is derived from an EMBL/GenBank/DDBJ whole genome shotgun (WGS) entry which is preliminary data.</text>
</comment>
<organism evidence="2 3">
    <name type="scientific">Flavobacterium zepuense</name>
    <dbReference type="NCBI Taxonomy" id="2593302"/>
    <lineage>
        <taxon>Bacteria</taxon>
        <taxon>Pseudomonadati</taxon>
        <taxon>Bacteroidota</taxon>
        <taxon>Flavobacteriia</taxon>
        <taxon>Flavobacteriales</taxon>
        <taxon>Flavobacteriaceae</taxon>
        <taxon>Flavobacterium</taxon>
    </lineage>
</organism>
<dbReference type="AlphaFoldDB" id="A0A552V3X6"/>
<feature type="region of interest" description="Disordered" evidence="1">
    <location>
        <begin position="1"/>
        <end position="84"/>
    </location>
</feature>
<reference evidence="2 3" key="1">
    <citation type="submission" date="2019-07" db="EMBL/GenBank/DDBJ databases">
        <title>Flavobacterium sp. nov., isolated from glacier ice.</title>
        <authorList>
            <person name="Liu Q."/>
            <person name="Xin Y.-H."/>
        </authorList>
    </citation>
    <scope>NUCLEOTIDE SEQUENCE [LARGE SCALE GENOMIC DNA]</scope>
    <source>
        <strain evidence="2 3">ZT4R6</strain>
    </source>
</reference>
<dbReference type="EMBL" id="VJVZ01000004">
    <property type="protein sequence ID" value="TRW25163.1"/>
    <property type="molecule type" value="Genomic_DNA"/>
</dbReference>
<keyword evidence="3" id="KW-1185">Reference proteome</keyword>
<name>A0A552V3X6_9FLAO</name>
<feature type="compositionally biased region" description="Polar residues" evidence="1">
    <location>
        <begin position="1"/>
        <end position="10"/>
    </location>
</feature>
<proteinExistence type="predicted"/>
<dbReference type="Proteomes" id="UP000320643">
    <property type="component" value="Unassembled WGS sequence"/>
</dbReference>
<protein>
    <submittedName>
        <fullName evidence="2">Uncharacterized protein</fullName>
    </submittedName>
</protein>
<accession>A0A552V3X6</accession>